<dbReference type="InterPro" id="IPR002716">
    <property type="entry name" value="PIN_dom"/>
</dbReference>
<dbReference type="InterPro" id="IPR029060">
    <property type="entry name" value="PIN-like_dom_sf"/>
</dbReference>
<dbReference type="CDD" id="cd18692">
    <property type="entry name" value="PIN_VapC-like"/>
    <property type="match status" value="1"/>
</dbReference>
<dbReference type="SUPFAM" id="SSF88723">
    <property type="entry name" value="PIN domain-like"/>
    <property type="match status" value="1"/>
</dbReference>
<feature type="domain" description="PIN" evidence="1">
    <location>
        <begin position="4"/>
        <end position="123"/>
    </location>
</feature>
<protein>
    <submittedName>
        <fullName evidence="2">Putative nucleic-acid-binding protein, contains PIN domain</fullName>
    </submittedName>
</protein>
<dbReference type="OrthoDB" id="13900at2"/>
<dbReference type="STRING" id="1891926.Fuma_04824"/>
<dbReference type="EMBL" id="CP017641">
    <property type="protein sequence ID" value="APZ95169.1"/>
    <property type="molecule type" value="Genomic_DNA"/>
</dbReference>
<dbReference type="Proteomes" id="UP000187735">
    <property type="component" value="Chromosome"/>
</dbReference>
<sequence length="138" mass="15254">MNAIDTNLLVYTVDFGEPEKQEQASDLLTRLVSEADTVLLWQVTAEYLSCLRRFAATGRFPATDIAPEIEEWLRVFPLVSPSRNAIATALSLYARYSLSHWDNMLLAACIDAGVDTLYSEDLDAGMAYGSLTVVNPFA</sequence>
<dbReference type="RefSeq" id="WP_077026373.1">
    <property type="nucleotide sequence ID" value="NZ_CP017641.1"/>
</dbReference>
<reference evidence="2 3" key="1">
    <citation type="journal article" date="2016" name="Front. Microbiol.">
        <title>Fuerstia marisgermanicae gen. nov., sp. nov., an Unusual Member of the Phylum Planctomycetes from the German Wadden Sea.</title>
        <authorList>
            <person name="Kohn T."/>
            <person name="Heuer A."/>
            <person name="Jogler M."/>
            <person name="Vollmers J."/>
            <person name="Boedeker C."/>
            <person name="Bunk B."/>
            <person name="Rast P."/>
            <person name="Borchert D."/>
            <person name="Glockner I."/>
            <person name="Freese H.M."/>
            <person name="Klenk H.P."/>
            <person name="Overmann J."/>
            <person name="Kaster A.K."/>
            <person name="Rohde M."/>
            <person name="Wiegand S."/>
            <person name="Jogler C."/>
        </authorList>
    </citation>
    <scope>NUCLEOTIDE SEQUENCE [LARGE SCALE GENOMIC DNA]</scope>
    <source>
        <strain evidence="2 3">NH11</strain>
    </source>
</reference>
<organism evidence="2 3">
    <name type="scientific">Fuerstiella marisgermanici</name>
    <dbReference type="NCBI Taxonomy" id="1891926"/>
    <lineage>
        <taxon>Bacteria</taxon>
        <taxon>Pseudomonadati</taxon>
        <taxon>Planctomycetota</taxon>
        <taxon>Planctomycetia</taxon>
        <taxon>Planctomycetales</taxon>
        <taxon>Planctomycetaceae</taxon>
        <taxon>Fuerstiella</taxon>
    </lineage>
</organism>
<dbReference type="KEGG" id="fmr:Fuma_04824"/>
<name>A0A1P8WM90_9PLAN</name>
<evidence type="ECO:0000259" key="1">
    <source>
        <dbReference type="Pfam" id="PF01850"/>
    </source>
</evidence>
<dbReference type="Pfam" id="PF01850">
    <property type="entry name" value="PIN"/>
    <property type="match status" value="1"/>
</dbReference>
<evidence type="ECO:0000313" key="2">
    <source>
        <dbReference type="EMBL" id="APZ95169.1"/>
    </source>
</evidence>
<keyword evidence="3" id="KW-1185">Reference proteome</keyword>
<gene>
    <name evidence="2" type="ORF">Fuma_04824</name>
</gene>
<proteinExistence type="predicted"/>
<accession>A0A1P8WM90</accession>
<dbReference type="Gene3D" id="3.40.50.1010">
    <property type="entry name" value="5'-nuclease"/>
    <property type="match status" value="1"/>
</dbReference>
<dbReference type="AlphaFoldDB" id="A0A1P8WM90"/>
<evidence type="ECO:0000313" key="3">
    <source>
        <dbReference type="Proteomes" id="UP000187735"/>
    </source>
</evidence>